<dbReference type="PANTHER" id="PTHR10555">
    <property type="entry name" value="SORTING NEXIN"/>
    <property type="match status" value="1"/>
</dbReference>
<dbReference type="InterPro" id="IPR001683">
    <property type="entry name" value="PX_dom"/>
</dbReference>
<dbReference type="Pfam" id="PF09325">
    <property type="entry name" value="Vps5"/>
    <property type="match status" value="1"/>
</dbReference>
<protein>
    <recommendedName>
        <fullName evidence="3">PX domain-containing protein</fullName>
    </recommendedName>
</protein>
<dbReference type="PROSITE" id="PS50195">
    <property type="entry name" value="PX"/>
    <property type="match status" value="1"/>
</dbReference>
<reference evidence="4" key="1">
    <citation type="submission" date="2021-01" db="EMBL/GenBank/DDBJ databases">
        <authorList>
            <person name="Corre E."/>
            <person name="Pelletier E."/>
            <person name="Niang G."/>
            <person name="Scheremetjew M."/>
            <person name="Finn R."/>
            <person name="Kale V."/>
            <person name="Holt S."/>
            <person name="Cochrane G."/>
            <person name="Meng A."/>
            <person name="Brown T."/>
            <person name="Cohen L."/>
        </authorList>
    </citation>
    <scope>NUCLEOTIDE SEQUENCE</scope>
    <source>
        <strain evidence="4">RCC1130</strain>
    </source>
</reference>
<dbReference type="EMBL" id="HBER01000172">
    <property type="protein sequence ID" value="CAD8521968.1"/>
    <property type="molecule type" value="Transcribed_RNA"/>
</dbReference>
<feature type="region of interest" description="Disordered" evidence="2">
    <location>
        <begin position="1"/>
        <end position="100"/>
    </location>
</feature>
<dbReference type="CDD" id="cd07596">
    <property type="entry name" value="BAR_SNX"/>
    <property type="match status" value="1"/>
</dbReference>
<name>A0A7S0IHE5_9EUKA</name>
<dbReference type="SUPFAM" id="SSF103657">
    <property type="entry name" value="BAR/IMD domain-like"/>
    <property type="match status" value="1"/>
</dbReference>
<dbReference type="InterPro" id="IPR015404">
    <property type="entry name" value="Vps5_C"/>
</dbReference>
<evidence type="ECO:0000313" key="4">
    <source>
        <dbReference type="EMBL" id="CAD8521968.1"/>
    </source>
</evidence>
<sequence length="493" mass="53919">MMNSSLQPDHLDDHLDDLDDPPRTQQDTRGAAQPPPSSSEAEFGAQSFQDLDISSPPPAVSQPAPRFDSKAKDAASARVAVGSSSASPDLLVTVSNPSKQGEGLSSYFTYEVLTKTSLPQYKLNQFGVSRRFRDFDWLHTQLGLKYPGAIVPPLPEKHSAQVSTMRMSGVGCSAEWLEDRRSQLQRFLQRVAAHPQLRAAPDLQTFLEASDDVLDSWKESSKSSKQAYMPSLGDMKQGLLSSYTRSLSMLSTDTPPAPAAVADVACQQMSNYTTALETELSSVHKHSKRFIERHRALASSMSGFGLSLTKLASCESEINPSLAKGLSTMGLSIDRMSALYEEQALKGAAAFEDPMKEYLRLISQCKHAIAAREAALKAYNCAAAALAAKRDRLEKARAAGGKEDKVAGLSREAQEAEELYSVAKRAYEQVAARVDGEMARFQCEKLADFKHIVTNFVTLQLETSERIQSAWRDLLPHIESIDEQKRAAPAEGS</sequence>
<feature type="domain" description="PX" evidence="3">
    <location>
        <begin position="88"/>
        <end position="214"/>
    </location>
</feature>
<accession>A0A7S0IHE5</accession>
<dbReference type="PANTHER" id="PTHR10555:SF170">
    <property type="entry name" value="FI18122P1"/>
    <property type="match status" value="1"/>
</dbReference>
<dbReference type="SMART" id="SM00312">
    <property type="entry name" value="PX"/>
    <property type="match status" value="1"/>
</dbReference>
<evidence type="ECO:0000256" key="1">
    <source>
        <dbReference type="SAM" id="Coils"/>
    </source>
</evidence>
<feature type="coiled-coil region" evidence="1">
    <location>
        <begin position="376"/>
        <end position="433"/>
    </location>
</feature>
<feature type="compositionally biased region" description="Low complexity" evidence="2">
    <location>
        <begin position="76"/>
        <end position="87"/>
    </location>
</feature>
<dbReference type="Gene3D" id="3.30.1520.10">
    <property type="entry name" value="Phox-like domain"/>
    <property type="match status" value="1"/>
</dbReference>
<dbReference type="Pfam" id="PF00787">
    <property type="entry name" value="PX"/>
    <property type="match status" value="1"/>
</dbReference>
<dbReference type="SUPFAM" id="SSF64268">
    <property type="entry name" value="PX domain"/>
    <property type="match status" value="1"/>
</dbReference>
<dbReference type="InterPro" id="IPR027267">
    <property type="entry name" value="AH/BAR_dom_sf"/>
</dbReference>
<evidence type="ECO:0000256" key="2">
    <source>
        <dbReference type="SAM" id="MobiDB-lite"/>
    </source>
</evidence>
<dbReference type="GO" id="GO:0005768">
    <property type="term" value="C:endosome"/>
    <property type="evidence" value="ECO:0007669"/>
    <property type="project" value="TreeGrafter"/>
</dbReference>
<dbReference type="CDD" id="cd06859">
    <property type="entry name" value="PX_SNX1_2_like"/>
    <property type="match status" value="1"/>
</dbReference>
<keyword evidence="1" id="KW-0175">Coiled coil</keyword>
<evidence type="ECO:0000259" key="3">
    <source>
        <dbReference type="PROSITE" id="PS50195"/>
    </source>
</evidence>
<gene>
    <name evidence="4" type="ORF">CLEP1334_LOCUS89</name>
</gene>
<dbReference type="InterPro" id="IPR036871">
    <property type="entry name" value="PX_dom_sf"/>
</dbReference>
<organism evidence="4">
    <name type="scientific">Calcidiscus leptoporus</name>
    <dbReference type="NCBI Taxonomy" id="127549"/>
    <lineage>
        <taxon>Eukaryota</taxon>
        <taxon>Haptista</taxon>
        <taxon>Haptophyta</taxon>
        <taxon>Prymnesiophyceae</taxon>
        <taxon>Coccolithales</taxon>
        <taxon>Calcidiscaceae</taxon>
        <taxon>Calcidiscus</taxon>
    </lineage>
</organism>
<dbReference type="GO" id="GO:0035091">
    <property type="term" value="F:phosphatidylinositol binding"/>
    <property type="evidence" value="ECO:0007669"/>
    <property type="project" value="InterPro"/>
</dbReference>
<proteinExistence type="predicted"/>
<dbReference type="AlphaFoldDB" id="A0A7S0IHE5"/>
<dbReference type="Gene3D" id="1.20.1270.60">
    <property type="entry name" value="Arfaptin homology (AH) domain/BAR domain"/>
    <property type="match status" value="1"/>
</dbReference>